<reference evidence="3" key="1">
    <citation type="journal article" date="2014" name="Int. J. Syst. Evol. Microbiol.">
        <title>Complete genome sequence of Corynebacterium casei LMG S-19264T (=DSM 44701T), isolated from a smear-ripened cheese.</title>
        <authorList>
            <consortium name="US DOE Joint Genome Institute (JGI-PGF)"/>
            <person name="Walter F."/>
            <person name="Albersmeier A."/>
            <person name="Kalinowski J."/>
            <person name="Ruckert C."/>
        </authorList>
    </citation>
    <scope>NUCLEOTIDE SEQUENCE</scope>
    <source>
        <strain evidence="3">KCTC 32422</strain>
    </source>
</reference>
<accession>A0A918RNY9</accession>
<dbReference type="Pfam" id="PF08238">
    <property type="entry name" value="Sel1"/>
    <property type="match status" value="4"/>
</dbReference>
<proteinExistence type="predicted"/>
<protein>
    <recommendedName>
        <fullName evidence="5">Sel1 repeat family protein</fullName>
    </recommendedName>
</protein>
<dbReference type="InterPro" id="IPR011990">
    <property type="entry name" value="TPR-like_helical_dom_sf"/>
</dbReference>
<dbReference type="SUPFAM" id="SSF81901">
    <property type="entry name" value="HCP-like"/>
    <property type="match status" value="1"/>
</dbReference>
<feature type="chain" id="PRO_5037087812" description="Sel1 repeat family protein" evidence="2">
    <location>
        <begin position="24"/>
        <end position="440"/>
    </location>
</feature>
<reference evidence="3" key="2">
    <citation type="submission" date="2020-09" db="EMBL/GenBank/DDBJ databases">
        <authorList>
            <person name="Sun Q."/>
            <person name="Kim S."/>
        </authorList>
    </citation>
    <scope>NUCLEOTIDE SEQUENCE</scope>
    <source>
        <strain evidence="3">KCTC 32422</strain>
    </source>
</reference>
<dbReference type="RefSeq" id="WP_189542226.1">
    <property type="nucleotide sequence ID" value="NZ_BMZD01000006.1"/>
</dbReference>
<gene>
    <name evidence="3" type="ORF">GCM10011617_25890</name>
</gene>
<evidence type="ECO:0000256" key="2">
    <source>
        <dbReference type="SAM" id="SignalP"/>
    </source>
</evidence>
<comment type="caution">
    <text evidence="3">The sequence shown here is derived from an EMBL/GenBank/DDBJ whole genome shotgun (WGS) entry which is preliminary data.</text>
</comment>
<feature type="coiled-coil region" evidence="1">
    <location>
        <begin position="54"/>
        <end position="154"/>
    </location>
</feature>
<keyword evidence="1" id="KW-0175">Coiled coil</keyword>
<evidence type="ECO:0008006" key="5">
    <source>
        <dbReference type="Google" id="ProtNLM"/>
    </source>
</evidence>
<keyword evidence="2" id="KW-0732">Signal</keyword>
<dbReference type="Proteomes" id="UP000634139">
    <property type="component" value="Unassembled WGS sequence"/>
</dbReference>
<dbReference type="InterPro" id="IPR052748">
    <property type="entry name" value="ISR_Activator"/>
</dbReference>
<organism evidence="3 4">
    <name type="scientific">Novosphingobium arvoryzae</name>
    <dbReference type="NCBI Taxonomy" id="1256514"/>
    <lineage>
        <taxon>Bacteria</taxon>
        <taxon>Pseudomonadati</taxon>
        <taxon>Pseudomonadota</taxon>
        <taxon>Alphaproteobacteria</taxon>
        <taxon>Sphingomonadales</taxon>
        <taxon>Sphingomonadaceae</taxon>
        <taxon>Novosphingobium</taxon>
    </lineage>
</organism>
<dbReference type="Gene3D" id="1.25.40.10">
    <property type="entry name" value="Tetratricopeptide repeat domain"/>
    <property type="match status" value="1"/>
</dbReference>
<dbReference type="EMBL" id="BMZD01000006">
    <property type="protein sequence ID" value="GHA03591.1"/>
    <property type="molecule type" value="Genomic_DNA"/>
</dbReference>
<evidence type="ECO:0000313" key="4">
    <source>
        <dbReference type="Proteomes" id="UP000634139"/>
    </source>
</evidence>
<evidence type="ECO:0000313" key="3">
    <source>
        <dbReference type="EMBL" id="GHA03591.1"/>
    </source>
</evidence>
<dbReference type="PANTHER" id="PTHR45011:SF1">
    <property type="entry name" value="DAP3-BINDING CELL DEATH ENHANCER 1"/>
    <property type="match status" value="1"/>
</dbReference>
<feature type="signal peptide" evidence="2">
    <location>
        <begin position="1"/>
        <end position="23"/>
    </location>
</feature>
<dbReference type="AlphaFoldDB" id="A0A918RNY9"/>
<keyword evidence="4" id="KW-1185">Reference proteome</keyword>
<dbReference type="PANTHER" id="PTHR45011">
    <property type="entry name" value="DAP3-BINDING CELL DEATH ENHANCER 1"/>
    <property type="match status" value="1"/>
</dbReference>
<name>A0A918RNY9_9SPHN</name>
<dbReference type="InterPro" id="IPR006597">
    <property type="entry name" value="Sel1-like"/>
</dbReference>
<dbReference type="SMART" id="SM00671">
    <property type="entry name" value="SEL1"/>
    <property type="match status" value="4"/>
</dbReference>
<evidence type="ECO:0000256" key="1">
    <source>
        <dbReference type="SAM" id="Coils"/>
    </source>
</evidence>
<sequence length="440" mass="48090">MVRPAKWLAAATAAYLSSTVCLAQGVVTNSVIGAYNKAEQAQQQAAARKAAAARAAKLRALEEARAKAARQQAERAAAIARQEAARRSEEMRRAAAAEEAARRARIQAEDAARRSAMEAEATARRQALLEAEQKAAELRRINEINAQNQRTELEQKARAGDAQAALALARIFEKGEYVAPSATDAEAWYKMAAELGSTEAQMRYIRTASLNPSSQSDPLVIKYLTALATAQNPEALLLLAQRYASAGGVPQDKRKALELLRTAADAGYLEAQEALGQALQDGSLGERNYRGAIDYLLMAANQGSLNAQLNLGMAYEYGLGVKKSPEIAFRSYKAVYQQDRRIEALERMRATDAFGYPGKNYDIAIGYNLKMDCPAADIYLKVEFGVIKEQSGGVYLEHNRPKKEKGRNLYKFGGLIKTIADFDQRKLILLGLGKTVFDCE</sequence>